<dbReference type="Gene3D" id="1.20.5.4130">
    <property type="match status" value="1"/>
</dbReference>
<dbReference type="EMBL" id="DF973425">
    <property type="protein sequence ID" value="GAU30404.1"/>
    <property type="molecule type" value="Genomic_DNA"/>
</dbReference>
<proteinExistence type="predicted"/>
<evidence type="ECO:0000256" key="3">
    <source>
        <dbReference type="ARBA" id="ARBA00022821"/>
    </source>
</evidence>
<evidence type="ECO:0000259" key="4">
    <source>
        <dbReference type="Pfam" id="PF18052"/>
    </source>
</evidence>
<keyword evidence="6" id="KW-1185">Reference proteome</keyword>
<dbReference type="Pfam" id="PF18052">
    <property type="entry name" value="Rx_N"/>
    <property type="match status" value="1"/>
</dbReference>
<accession>A0A2Z6MCJ5</accession>
<reference evidence="6" key="1">
    <citation type="journal article" date="2017" name="Front. Plant Sci.">
        <title>Climate Clever Clovers: New Paradigm to Reduce the Environmental Footprint of Ruminants by Breeding Low Methanogenic Forages Utilizing Haplotype Variation.</title>
        <authorList>
            <person name="Kaur P."/>
            <person name="Appels R."/>
            <person name="Bayer P.E."/>
            <person name="Keeble-Gagnere G."/>
            <person name="Wang J."/>
            <person name="Hirakawa H."/>
            <person name="Shirasawa K."/>
            <person name="Vercoe P."/>
            <person name="Stefanova K."/>
            <person name="Durmic Z."/>
            <person name="Nichols P."/>
            <person name="Revell C."/>
            <person name="Isobe S.N."/>
            <person name="Edwards D."/>
            <person name="Erskine W."/>
        </authorList>
    </citation>
    <scope>NUCLEOTIDE SEQUENCE [LARGE SCALE GENOMIC DNA]</scope>
    <source>
        <strain evidence="6">cv. Daliak</strain>
    </source>
</reference>
<evidence type="ECO:0000256" key="1">
    <source>
        <dbReference type="ARBA" id="ARBA00022737"/>
    </source>
</evidence>
<dbReference type="Proteomes" id="UP000242715">
    <property type="component" value="Unassembled WGS sequence"/>
</dbReference>
<evidence type="ECO:0000256" key="2">
    <source>
        <dbReference type="ARBA" id="ARBA00022741"/>
    </source>
</evidence>
<feature type="domain" description="Disease resistance N-terminal" evidence="4">
    <location>
        <begin position="13"/>
        <end position="95"/>
    </location>
</feature>
<gene>
    <name evidence="5" type="ORF">TSUD_364500</name>
</gene>
<dbReference type="GO" id="GO:0000166">
    <property type="term" value="F:nucleotide binding"/>
    <property type="evidence" value="ECO:0007669"/>
    <property type="project" value="UniProtKB-KW"/>
</dbReference>
<organism evidence="5 6">
    <name type="scientific">Trifolium subterraneum</name>
    <name type="common">Subterranean clover</name>
    <dbReference type="NCBI Taxonomy" id="3900"/>
    <lineage>
        <taxon>Eukaryota</taxon>
        <taxon>Viridiplantae</taxon>
        <taxon>Streptophyta</taxon>
        <taxon>Embryophyta</taxon>
        <taxon>Tracheophyta</taxon>
        <taxon>Spermatophyta</taxon>
        <taxon>Magnoliopsida</taxon>
        <taxon>eudicotyledons</taxon>
        <taxon>Gunneridae</taxon>
        <taxon>Pentapetalae</taxon>
        <taxon>rosids</taxon>
        <taxon>fabids</taxon>
        <taxon>Fabales</taxon>
        <taxon>Fabaceae</taxon>
        <taxon>Papilionoideae</taxon>
        <taxon>50 kb inversion clade</taxon>
        <taxon>NPAAA clade</taxon>
        <taxon>Hologalegina</taxon>
        <taxon>IRL clade</taxon>
        <taxon>Trifolieae</taxon>
        <taxon>Trifolium</taxon>
    </lineage>
</organism>
<evidence type="ECO:0000313" key="6">
    <source>
        <dbReference type="Proteomes" id="UP000242715"/>
    </source>
</evidence>
<dbReference type="GO" id="GO:0006952">
    <property type="term" value="P:defense response"/>
    <property type="evidence" value="ECO:0007669"/>
    <property type="project" value="UniProtKB-KW"/>
</dbReference>
<protein>
    <recommendedName>
        <fullName evidence="4">Disease resistance N-terminal domain-containing protein</fullName>
    </recommendedName>
</protein>
<keyword evidence="2" id="KW-0547">Nucleotide-binding</keyword>
<dbReference type="OrthoDB" id="1933539at2759"/>
<dbReference type="InterPro" id="IPR041118">
    <property type="entry name" value="Rx_N"/>
</dbReference>
<evidence type="ECO:0000313" key="5">
    <source>
        <dbReference type="EMBL" id="GAU30404.1"/>
    </source>
</evidence>
<keyword evidence="1" id="KW-0677">Repeat</keyword>
<sequence length="107" mass="12267">MTIPIDLCKSAAKKILEELSTILINKYNLYSSFEDDFIKLKNDMSAISAVVLDAEKKQDKNHLIEDWLMKLHDALCDAEDLLDDINAEVLRQKVEAEWKIVTLAETE</sequence>
<dbReference type="AlphaFoldDB" id="A0A2Z6MCJ5"/>
<name>A0A2Z6MCJ5_TRISU</name>
<keyword evidence="3" id="KW-0611">Plant defense</keyword>